<feature type="compositionally biased region" description="Polar residues" evidence="1">
    <location>
        <begin position="213"/>
        <end position="227"/>
    </location>
</feature>
<evidence type="ECO:0000313" key="3">
    <source>
        <dbReference type="Proteomes" id="UP000037035"/>
    </source>
</evidence>
<organism evidence="2 3">
    <name type="scientific">Puccinia sorghi</name>
    <dbReference type="NCBI Taxonomy" id="27349"/>
    <lineage>
        <taxon>Eukaryota</taxon>
        <taxon>Fungi</taxon>
        <taxon>Dikarya</taxon>
        <taxon>Basidiomycota</taxon>
        <taxon>Pucciniomycotina</taxon>
        <taxon>Pucciniomycetes</taxon>
        <taxon>Pucciniales</taxon>
        <taxon>Pucciniaceae</taxon>
        <taxon>Puccinia</taxon>
    </lineage>
</organism>
<feature type="compositionally biased region" description="Polar residues" evidence="1">
    <location>
        <begin position="146"/>
        <end position="157"/>
    </location>
</feature>
<keyword evidence="3" id="KW-1185">Reference proteome</keyword>
<feature type="region of interest" description="Disordered" evidence="1">
    <location>
        <begin position="198"/>
        <end position="329"/>
    </location>
</feature>
<dbReference type="EMBL" id="LAVV01006109">
    <property type="protein sequence ID" value="KNZ60468.1"/>
    <property type="molecule type" value="Genomic_DNA"/>
</dbReference>
<feature type="region of interest" description="Disordered" evidence="1">
    <location>
        <begin position="146"/>
        <end position="172"/>
    </location>
</feature>
<proteinExistence type="predicted"/>
<dbReference type="OrthoDB" id="2506533at2759"/>
<feature type="compositionally biased region" description="Basic and acidic residues" evidence="1">
    <location>
        <begin position="242"/>
        <end position="255"/>
    </location>
</feature>
<name>A0A0L6VI87_9BASI</name>
<comment type="caution">
    <text evidence="2">The sequence shown here is derived from an EMBL/GenBank/DDBJ whole genome shotgun (WGS) entry which is preliminary data.</text>
</comment>
<evidence type="ECO:0000256" key="1">
    <source>
        <dbReference type="SAM" id="MobiDB-lite"/>
    </source>
</evidence>
<feature type="compositionally biased region" description="Acidic residues" evidence="1">
    <location>
        <begin position="68"/>
        <end position="84"/>
    </location>
</feature>
<dbReference type="AlphaFoldDB" id="A0A0L6VI87"/>
<accession>A0A0L6VI87</accession>
<evidence type="ECO:0000313" key="2">
    <source>
        <dbReference type="EMBL" id="KNZ60468.1"/>
    </source>
</evidence>
<gene>
    <name evidence="2" type="ORF">VP01_154g11</name>
</gene>
<dbReference type="VEuPathDB" id="FungiDB:VP01_154g11"/>
<protein>
    <submittedName>
        <fullName evidence="2">Uncharacterized protein</fullName>
    </submittedName>
</protein>
<dbReference type="Proteomes" id="UP000037035">
    <property type="component" value="Unassembled WGS sequence"/>
</dbReference>
<feature type="region of interest" description="Disordered" evidence="1">
    <location>
        <begin position="44"/>
        <end position="114"/>
    </location>
</feature>
<sequence>MQFEDLFKIFTNFTSSSSESHTSHDSLEREEMLKALASRTLAQFEIDGLSSSSSEDQDQDQDNKPTQEEEEEWQGIPSEPDDENGSVTGTESNFDGPEDLLQEAITNPKSYKQPELIVFTDPSRTNRLNDSQNELSQLERNSFMASTLRKQNRTHLPSSYGKGKRKQEDDEEAEEIIFQRKLSQLDRSLSNLVAHLTTGTKKARQSEDLDAILSSTGPPLSQGSSKNQQRHPRRMKAGMARAELERSLAADREAELSGTVRAANAETLSKRQKRLQDGSAHRLRRVRKGQTDRVPMGKSSPGGLIKLSARDIRNKVSSHTRNPPSKGRR</sequence>
<reference evidence="2 3" key="1">
    <citation type="submission" date="2015-08" db="EMBL/GenBank/DDBJ databases">
        <title>Next Generation Sequencing and Analysis of the Genome of Puccinia sorghi L Schw, the Causal Agent of Maize Common Rust.</title>
        <authorList>
            <person name="Rochi L."/>
            <person name="Burguener G."/>
            <person name="Darino M."/>
            <person name="Turjanski A."/>
            <person name="Kreff E."/>
            <person name="Dieguez M.J."/>
            <person name="Sacco F."/>
        </authorList>
    </citation>
    <scope>NUCLEOTIDE SEQUENCE [LARGE SCALE GENOMIC DNA]</scope>
    <source>
        <strain evidence="2 3">RO10H11247</strain>
    </source>
</reference>